<protein>
    <submittedName>
        <fullName evidence="1">Uncharacterized protein</fullName>
    </submittedName>
</protein>
<proteinExistence type="predicted"/>
<name>X0VRQ6_9ZZZZ</name>
<reference evidence="1" key="1">
    <citation type="journal article" date="2014" name="Front. Microbiol.">
        <title>High frequency of phylogenetically diverse reductive dehalogenase-homologous genes in deep subseafloor sedimentary metagenomes.</title>
        <authorList>
            <person name="Kawai M."/>
            <person name="Futagami T."/>
            <person name="Toyoda A."/>
            <person name="Takaki Y."/>
            <person name="Nishi S."/>
            <person name="Hori S."/>
            <person name="Arai W."/>
            <person name="Tsubouchi T."/>
            <person name="Morono Y."/>
            <person name="Uchiyama I."/>
            <person name="Ito T."/>
            <person name="Fujiyama A."/>
            <person name="Inagaki F."/>
            <person name="Takami H."/>
        </authorList>
    </citation>
    <scope>NUCLEOTIDE SEQUENCE</scope>
    <source>
        <strain evidence="1">Expedition CK06-06</strain>
    </source>
</reference>
<gene>
    <name evidence="1" type="ORF">S01H1_34385</name>
</gene>
<accession>X0VRQ6</accession>
<sequence>MMATIPYVNVLNNLKDFYEASRLKMVIDKKMVDDLRIQLETGESEDDKWVRLKQEEADQYKANIDYYNSERKKMLLWEQEARSNQRDRDARFWRREAARQRELEAADREAIMLFWLEYRKLVAKMNEESRPSKLNFGIL</sequence>
<evidence type="ECO:0000313" key="1">
    <source>
        <dbReference type="EMBL" id="GAG03231.1"/>
    </source>
</evidence>
<comment type="caution">
    <text evidence="1">The sequence shown here is derived from an EMBL/GenBank/DDBJ whole genome shotgun (WGS) entry which is preliminary data.</text>
</comment>
<dbReference type="EMBL" id="BARS01021403">
    <property type="protein sequence ID" value="GAG03231.1"/>
    <property type="molecule type" value="Genomic_DNA"/>
</dbReference>
<organism evidence="1">
    <name type="scientific">marine sediment metagenome</name>
    <dbReference type="NCBI Taxonomy" id="412755"/>
    <lineage>
        <taxon>unclassified sequences</taxon>
        <taxon>metagenomes</taxon>
        <taxon>ecological metagenomes</taxon>
    </lineage>
</organism>
<dbReference type="AlphaFoldDB" id="X0VRQ6"/>